<evidence type="ECO:0000256" key="2">
    <source>
        <dbReference type="ARBA" id="ARBA00022527"/>
    </source>
</evidence>
<evidence type="ECO:0000256" key="9">
    <source>
        <dbReference type="PROSITE-ProRule" id="PRU10141"/>
    </source>
</evidence>
<dbReference type="GO" id="GO:0004674">
    <property type="term" value="F:protein serine/threonine kinase activity"/>
    <property type="evidence" value="ECO:0007669"/>
    <property type="project" value="UniProtKB-KW"/>
</dbReference>
<comment type="catalytic activity">
    <reaction evidence="7">
        <text>L-threonyl-[protein] + ATP = O-phospho-L-threonyl-[protein] + ADP + H(+)</text>
        <dbReference type="Rhea" id="RHEA:46608"/>
        <dbReference type="Rhea" id="RHEA-COMP:11060"/>
        <dbReference type="Rhea" id="RHEA-COMP:11605"/>
        <dbReference type="ChEBI" id="CHEBI:15378"/>
        <dbReference type="ChEBI" id="CHEBI:30013"/>
        <dbReference type="ChEBI" id="CHEBI:30616"/>
        <dbReference type="ChEBI" id="CHEBI:61977"/>
        <dbReference type="ChEBI" id="CHEBI:456216"/>
        <dbReference type="EC" id="2.7.11.1"/>
    </reaction>
</comment>
<keyword evidence="4 9" id="KW-0547">Nucleotide-binding</keyword>
<feature type="region of interest" description="Disordered" evidence="10">
    <location>
        <begin position="121"/>
        <end position="160"/>
    </location>
</feature>
<evidence type="ECO:0000256" key="6">
    <source>
        <dbReference type="ARBA" id="ARBA00022840"/>
    </source>
</evidence>
<dbReference type="InterPro" id="IPR000719">
    <property type="entry name" value="Prot_kinase_dom"/>
</dbReference>
<feature type="binding site" evidence="9">
    <location>
        <position position="196"/>
    </location>
    <ligand>
        <name>ATP</name>
        <dbReference type="ChEBI" id="CHEBI:30616"/>
    </ligand>
</feature>
<evidence type="ECO:0000256" key="4">
    <source>
        <dbReference type="ARBA" id="ARBA00022741"/>
    </source>
</evidence>
<dbReference type="InterPro" id="IPR017441">
    <property type="entry name" value="Protein_kinase_ATP_BS"/>
</dbReference>
<accession>A0A9W8BD37</accession>
<keyword evidence="3" id="KW-0808">Transferase</keyword>
<evidence type="ECO:0000256" key="5">
    <source>
        <dbReference type="ARBA" id="ARBA00022777"/>
    </source>
</evidence>
<dbReference type="InterPro" id="IPR011009">
    <property type="entry name" value="Kinase-like_dom_sf"/>
</dbReference>
<dbReference type="GO" id="GO:0035556">
    <property type="term" value="P:intracellular signal transduction"/>
    <property type="evidence" value="ECO:0007669"/>
    <property type="project" value="TreeGrafter"/>
</dbReference>
<evidence type="ECO:0000256" key="8">
    <source>
        <dbReference type="ARBA" id="ARBA00048679"/>
    </source>
</evidence>
<evidence type="ECO:0000313" key="13">
    <source>
        <dbReference type="Proteomes" id="UP001150907"/>
    </source>
</evidence>
<feature type="compositionally biased region" description="Acidic residues" evidence="10">
    <location>
        <begin position="57"/>
        <end position="66"/>
    </location>
</feature>
<keyword evidence="2" id="KW-0723">Serine/threonine-protein kinase</keyword>
<evidence type="ECO:0000256" key="7">
    <source>
        <dbReference type="ARBA" id="ARBA00047899"/>
    </source>
</evidence>
<dbReference type="PANTHER" id="PTHR24356:SF1">
    <property type="entry name" value="SERINE_THREONINE-PROTEIN KINASE GREATWALL"/>
    <property type="match status" value="1"/>
</dbReference>
<dbReference type="AlphaFoldDB" id="A0A9W8BD37"/>
<protein>
    <recommendedName>
        <fullName evidence="1">non-specific serine/threonine protein kinase</fullName>
        <ecNumber evidence="1">2.7.11.1</ecNumber>
    </recommendedName>
</protein>
<dbReference type="Gene3D" id="3.30.200.20">
    <property type="entry name" value="Phosphorylase Kinase, domain 1"/>
    <property type="match status" value="1"/>
</dbReference>
<name>A0A9W8BD37_9FUNG</name>
<evidence type="ECO:0000256" key="3">
    <source>
        <dbReference type="ARBA" id="ARBA00022679"/>
    </source>
</evidence>
<dbReference type="PANTHER" id="PTHR24356">
    <property type="entry name" value="SERINE/THREONINE-PROTEIN KINASE"/>
    <property type="match status" value="1"/>
</dbReference>
<evidence type="ECO:0000256" key="1">
    <source>
        <dbReference type="ARBA" id="ARBA00012513"/>
    </source>
</evidence>
<dbReference type="PROSITE" id="PS00107">
    <property type="entry name" value="PROTEIN_KINASE_ATP"/>
    <property type="match status" value="1"/>
</dbReference>
<proteinExistence type="predicted"/>
<dbReference type="SUPFAM" id="SSF56112">
    <property type="entry name" value="Protein kinase-like (PK-like)"/>
    <property type="match status" value="1"/>
</dbReference>
<feature type="non-terminal residue" evidence="12">
    <location>
        <position position="216"/>
    </location>
</feature>
<dbReference type="PROSITE" id="PS50011">
    <property type="entry name" value="PROTEIN_KINASE_DOM"/>
    <property type="match status" value="1"/>
</dbReference>
<evidence type="ECO:0000259" key="11">
    <source>
        <dbReference type="PROSITE" id="PS50011"/>
    </source>
</evidence>
<reference evidence="12" key="1">
    <citation type="submission" date="2022-07" db="EMBL/GenBank/DDBJ databases">
        <title>Phylogenomic reconstructions and comparative analyses of Kickxellomycotina fungi.</title>
        <authorList>
            <person name="Reynolds N.K."/>
            <person name="Stajich J.E."/>
            <person name="Barry K."/>
            <person name="Grigoriev I.V."/>
            <person name="Crous P."/>
            <person name="Smith M.E."/>
        </authorList>
    </citation>
    <scope>NUCLEOTIDE SEQUENCE</scope>
    <source>
        <strain evidence="12">IMI 214461</strain>
    </source>
</reference>
<sequence length="216" mass="23488">MDPYDLAARPAHHTLPRAHTAQWDDSLDYVMVDEAPNYHMDIDRTLRAGSVGSAEPSNDDDDEDYGTDNQGRGNPRPAGGQQQQQRGRNVVVLRRAPLGGIEKSRRVLPADDPALVAAKTQLRSGKRQIGAASESSDAEDQAPDADAAGDGRSPKMNGPQKIGLDDFQLLSIIGKGSYGKVMLARYKDTGKVMAIKVISKSKLRGRPNEIRRVMSE</sequence>
<keyword evidence="6 9" id="KW-0067">ATP-binding</keyword>
<dbReference type="EC" id="2.7.11.1" evidence="1"/>
<keyword evidence="13" id="KW-1185">Reference proteome</keyword>
<dbReference type="OrthoDB" id="63267at2759"/>
<dbReference type="Proteomes" id="UP001150907">
    <property type="component" value="Unassembled WGS sequence"/>
</dbReference>
<comment type="catalytic activity">
    <reaction evidence="8">
        <text>L-seryl-[protein] + ATP = O-phospho-L-seryl-[protein] + ADP + H(+)</text>
        <dbReference type="Rhea" id="RHEA:17989"/>
        <dbReference type="Rhea" id="RHEA-COMP:9863"/>
        <dbReference type="Rhea" id="RHEA-COMP:11604"/>
        <dbReference type="ChEBI" id="CHEBI:15378"/>
        <dbReference type="ChEBI" id="CHEBI:29999"/>
        <dbReference type="ChEBI" id="CHEBI:30616"/>
        <dbReference type="ChEBI" id="CHEBI:83421"/>
        <dbReference type="ChEBI" id="CHEBI:456216"/>
        <dbReference type="EC" id="2.7.11.1"/>
    </reaction>
</comment>
<feature type="domain" description="Protein kinase" evidence="11">
    <location>
        <begin position="167"/>
        <end position="216"/>
    </location>
</feature>
<keyword evidence="5" id="KW-0418">Kinase</keyword>
<comment type="caution">
    <text evidence="12">The sequence shown here is derived from an EMBL/GenBank/DDBJ whole genome shotgun (WGS) entry which is preliminary data.</text>
</comment>
<dbReference type="EMBL" id="JANBQF010001662">
    <property type="protein sequence ID" value="KAJ1996765.1"/>
    <property type="molecule type" value="Genomic_DNA"/>
</dbReference>
<gene>
    <name evidence="12" type="ORF">H4R26_006071</name>
</gene>
<dbReference type="GO" id="GO:0005524">
    <property type="term" value="F:ATP binding"/>
    <property type="evidence" value="ECO:0007669"/>
    <property type="project" value="UniProtKB-UniRule"/>
</dbReference>
<dbReference type="InterPro" id="IPR050236">
    <property type="entry name" value="Ser_Thr_kinase_AGC"/>
</dbReference>
<evidence type="ECO:0000313" key="12">
    <source>
        <dbReference type="EMBL" id="KAJ1996765.1"/>
    </source>
</evidence>
<feature type="compositionally biased region" description="Low complexity" evidence="10">
    <location>
        <begin position="69"/>
        <end position="90"/>
    </location>
</feature>
<evidence type="ECO:0000256" key="10">
    <source>
        <dbReference type="SAM" id="MobiDB-lite"/>
    </source>
</evidence>
<organism evidence="12 13">
    <name type="scientific">Coemansia thaxteri</name>
    <dbReference type="NCBI Taxonomy" id="2663907"/>
    <lineage>
        <taxon>Eukaryota</taxon>
        <taxon>Fungi</taxon>
        <taxon>Fungi incertae sedis</taxon>
        <taxon>Zoopagomycota</taxon>
        <taxon>Kickxellomycotina</taxon>
        <taxon>Kickxellomycetes</taxon>
        <taxon>Kickxellales</taxon>
        <taxon>Kickxellaceae</taxon>
        <taxon>Coemansia</taxon>
    </lineage>
</organism>
<feature type="region of interest" description="Disordered" evidence="10">
    <location>
        <begin position="48"/>
        <end position="90"/>
    </location>
</feature>